<keyword evidence="3" id="KW-1185">Reference proteome</keyword>
<dbReference type="PANTHER" id="PTHR34724:SF2">
    <property type="entry name" value="OS12G0596101 PROTEIN"/>
    <property type="match status" value="1"/>
</dbReference>
<evidence type="ECO:0000256" key="1">
    <source>
        <dbReference type="SAM" id="MobiDB-lite"/>
    </source>
</evidence>
<dbReference type="EMBL" id="JASCZI010030283">
    <property type="protein sequence ID" value="MED6120589.1"/>
    <property type="molecule type" value="Genomic_DNA"/>
</dbReference>
<proteinExistence type="predicted"/>
<evidence type="ECO:0000313" key="2">
    <source>
        <dbReference type="EMBL" id="MED6120589.1"/>
    </source>
</evidence>
<accession>A0ABU6R9K0</accession>
<gene>
    <name evidence="2" type="ORF">PIB30_022248</name>
</gene>
<dbReference type="Proteomes" id="UP001341840">
    <property type="component" value="Unassembled WGS sequence"/>
</dbReference>
<evidence type="ECO:0000313" key="3">
    <source>
        <dbReference type="Proteomes" id="UP001341840"/>
    </source>
</evidence>
<sequence>MCYRVDCKTCGKHTWGGCGRHLISLYNSIDEQKRCDCRPWPGVAVTPPQSQPNPTPQPVPVPSANPSQGNNNPQNS</sequence>
<dbReference type="PANTHER" id="PTHR34724">
    <property type="entry name" value="OS12G0596101 PROTEIN"/>
    <property type="match status" value="1"/>
</dbReference>
<feature type="compositionally biased region" description="Low complexity" evidence="1">
    <location>
        <begin position="64"/>
        <end position="76"/>
    </location>
</feature>
<feature type="region of interest" description="Disordered" evidence="1">
    <location>
        <begin position="40"/>
        <end position="76"/>
    </location>
</feature>
<organism evidence="2 3">
    <name type="scientific">Stylosanthes scabra</name>
    <dbReference type="NCBI Taxonomy" id="79078"/>
    <lineage>
        <taxon>Eukaryota</taxon>
        <taxon>Viridiplantae</taxon>
        <taxon>Streptophyta</taxon>
        <taxon>Embryophyta</taxon>
        <taxon>Tracheophyta</taxon>
        <taxon>Spermatophyta</taxon>
        <taxon>Magnoliopsida</taxon>
        <taxon>eudicotyledons</taxon>
        <taxon>Gunneridae</taxon>
        <taxon>Pentapetalae</taxon>
        <taxon>rosids</taxon>
        <taxon>fabids</taxon>
        <taxon>Fabales</taxon>
        <taxon>Fabaceae</taxon>
        <taxon>Papilionoideae</taxon>
        <taxon>50 kb inversion clade</taxon>
        <taxon>dalbergioids sensu lato</taxon>
        <taxon>Dalbergieae</taxon>
        <taxon>Pterocarpus clade</taxon>
        <taxon>Stylosanthes</taxon>
    </lineage>
</organism>
<name>A0ABU6R9K0_9FABA</name>
<protein>
    <submittedName>
        <fullName evidence="2">Uncharacterized protein</fullName>
    </submittedName>
</protein>
<feature type="compositionally biased region" description="Pro residues" evidence="1">
    <location>
        <begin position="49"/>
        <end position="63"/>
    </location>
</feature>
<reference evidence="2 3" key="1">
    <citation type="journal article" date="2023" name="Plants (Basel)">
        <title>Bridging the Gap: Combining Genomics and Transcriptomics Approaches to Understand Stylosanthes scabra, an Orphan Legume from the Brazilian Caatinga.</title>
        <authorList>
            <person name="Ferreira-Neto J.R.C."/>
            <person name="da Silva M.D."/>
            <person name="Binneck E."/>
            <person name="de Melo N.F."/>
            <person name="da Silva R.H."/>
            <person name="de Melo A.L.T.M."/>
            <person name="Pandolfi V."/>
            <person name="Bustamante F.O."/>
            <person name="Brasileiro-Vidal A.C."/>
            <person name="Benko-Iseppon A.M."/>
        </authorList>
    </citation>
    <scope>NUCLEOTIDE SEQUENCE [LARGE SCALE GENOMIC DNA]</scope>
    <source>
        <tissue evidence="2">Leaves</tissue>
    </source>
</reference>
<comment type="caution">
    <text evidence="2">The sequence shown here is derived from an EMBL/GenBank/DDBJ whole genome shotgun (WGS) entry which is preliminary data.</text>
</comment>